<dbReference type="Proteomes" id="UP001597380">
    <property type="component" value="Unassembled WGS sequence"/>
</dbReference>
<sequence length="1038" mass="117123">MQLMEYWPSASNIEDCIRTEAEELHQHTLLAVHEPMRLLRRDKDGNDIGYDTQEDLLKHFLATPRPLPIIGRAGVGKSHIIRWLDAVLHRQPDAHSWQIVRIPKNASLRGVLEKLLTGLDGEDFDKAREEIQLVSEKLDSHELAELLLTFMGQQLKRLFKQTLEEARATVKSGQKLSPEKEKELRKIKLHALDSSLPALINDSFFKEFLLKKDHCLFRLASRLTKGSSNDEIGENDHQLSADDLDFNFNVSDLSAPARKYVQQARLNTHAQAREEAAEILNLVLGEATRNLFRQLFNFSGGGFPDLFNSIRRVLHQRGMTLMVLVEDMSLISAIEDVLIDSLEREGRRDGEETLCPVCSAIAVTDGYAGYLRRQQGMRDRAKGEWVIEEVNDDREQTHTRIVDFCSRYINAARWGSEELQARWKQHNEAPKKYPWPTVWEEQEIDREFLDAFGRASTGISLYPFNRNAIRALAEKQCRDAQGNLKFNPRQIINKVLLDVLEKCRAAAENAQFPPAELAGIAAPGSLRSGVYRLGLEQPQRAESLAAIWGYPAENMDQLRDKLSADIAACFAMPKLAAKLLSGAIDLPNEPEAPVEPAAPVAVPINQPGAAAPIAPEIDPDAEKIKALGKSLDAWFAGEHLLEQTEARTLRNGLLRLYRQHARSDWHGIKRLPELASGRFVNIELPHAEGNRGQHPVKFCSQRDFRDPIRSVRLRETALAILRFSHFNPDSSADEDWTYPEAEVDLMQMQSFAARWVPTAVNALVKVKHLDLQSQLEAQVHAARTLGILKESDSVRDSLNRLLLSKRKLMSSLKPASCPTVEKLRESALSNWEKWQSTWLDWFAANDHALEGDLLLKALQSARSVSVQSTIEQAVAAACRDLEDARKCIELVSDCDSADEFAELLLSLVDVLQQLLEEGKYPSGGQFLPCNEMTEQLTQLAGTPIWGALSKLLLVSQVEQPLRQWQLLCEIDGEKLRQFTDIMRAWQRLFDEAHTKLQTTNSEWGGQALTNSKNQIDTLVELITQDLAMLQQEVTHENA</sequence>
<comment type="caution">
    <text evidence="1">The sequence shown here is derived from an EMBL/GenBank/DDBJ whole genome shotgun (WGS) entry which is preliminary data.</text>
</comment>
<name>A0ABW4XHA7_9GAMM</name>
<proteinExistence type="predicted"/>
<evidence type="ECO:0000313" key="2">
    <source>
        <dbReference type="Proteomes" id="UP001597380"/>
    </source>
</evidence>
<dbReference type="EMBL" id="JBHUHT010000007">
    <property type="protein sequence ID" value="MFD2094911.1"/>
    <property type="molecule type" value="Genomic_DNA"/>
</dbReference>
<accession>A0ABW4XHA7</accession>
<organism evidence="1 2">
    <name type="scientific">Corallincola platygyrae</name>
    <dbReference type="NCBI Taxonomy" id="1193278"/>
    <lineage>
        <taxon>Bacteria</taxon>
        <taxon>Pseudomonadati</taxon>
        <taxon>Pseudomonadota</taxon>
        <taxon>Gammaproteobacteria</taxon>
        <taxon>Alteromonadales</taxon>
        <taxon>Psychromonadaceae</taxon>
        <taxon>Corallincola</taxon>
    </lineage>
</organism>
<reference evidence="2" key="1">
    <citation type="journal article" date="2019" name="Int. J. Syst. Evol. Microbiol.">
        <title>The Global Catalogue of Microorganisms (GCM) 10K type strain sequencing project: providing services to taxonomists for standard genome sequencing and annotation.</title>
        <authorList>
            <consortium name="The Broad Institute Genomics Platform"/>
            <consortium name="The Broad Institute Genome Sequencing Center for Infectious Disease"/>
            <person name="Wu L."/>
            <person name="Ma J."/>
        </authorList>
    </citation>
    <scope>NUCLEOTIDE SEQUENCE [LARGE SCALE GENOMIC DNA]</scope>
    <source>
        <strain evidence="2">CGMCC 1.10992</strain>
    </source>
</reference>
<protein>
    <submittedName>
        <fullName evidence="1">Protein DpdH</fullName>
    </submittedName>
</protein>
<dbReference type="NCBIfam" id="NF041065">
    <property type="entry name" value="DpdH"/>
    <property type="match status" value="1"/>
</dbReference>
<gene>
    <name evidence="1" type="primary">dpdH</name>
    <name evidence="1" type="ORF">ACFSJ3_02880</name>
</gene>
<dbReference type="RefSeq" id="WP_345338086.1">
    <property type="nucleotide sequence ID" value="NZ_BAABLI010000004.1"/>
</dbReference>
<evidence type="ECO:0000313" key="1">
    <source>
        <dbReference type="EMBL" id="MFD2094911.1"/>
    </source>
</evidence>
<keyword evidence="2" id="KW-1185">Reference proteome</keyword>